<dbReference type="EMBL" id="QEYI01000009">
    <property type="protein sequence ID" value="PWE20012.1"/>
    <property type="molecule type" value="Genomic_DNA"/>
</dbReference>
<dbReference type="STRING" id="28200.GCA_001572935_00251"/>
<protein>
    <submittedName>
        <fullName evidence="1">TerB family tellurite resistance protein</fullName>
    </submittedName>
</protein>
<reference evidence="2 3" key="1">
    <citation type="submission" date="2018-05" db="EMBL/GenBank/DDBJ databases">
        <title>Antimicrobial susceptibility testing and genomic analysis of Arcobacter skirrowii strains and one Arcobacter butzleri isolated from German poultry farms.</title>
        <authorList>
            <person name="Haenel I."/>
            <person name="Hotzel H."/>
            <person name="Tomaso H."/>
            <person name="Busch A."/>
        </authorList>
    </citation>
    <scope>NUCLEOTIDE SEQUENCE [LARGE SCALE GENOMIC DNA]</scope>
    <source>
        <strain evidence="2">17-1208-2</strain>
        <strain evidence="3">v</strain>
    </source>
</reference>
<proteinExistence type="predicted"/>
<dbReference type="EMBL" id="JAUQUR010000006">
    <property type="protein sequence ID" value="MDX4069795.1"/>
    <property type="molecule type" value="Genomic_DNA"/>
</dbReference>
<gene>
    <name evidence="2" type="ORF">DF188_08850</name>
    <name evidence="1" type="ORF">Q6A80_08685</name>
</gene>
<sequence>MLLMKLQSREKFAFLQLAHYLARVDNNFGKEEEDIILDYCDEMGIDNIDSFDNSKFDLEEILRNFKSQRSRKIVLMELMILVHIDTVFNINEQIVIEKISKYFDISQKDIENFSAWGKSVAKLYEVAKVYMDDSYDEAMIS</sequence>
<accession>A0A2U2BYX0</accession>
<dbReference type="Proteomes" id="UP001283691">
    <property type="component" value="Unassembled WGS sequence"/>
</dbReference>
<reference evidence="1" key="2">
    <citation type="journal article" date="2023" name="Front. Microbiol.">
        <title>Genomic diversity and taxonomic marker for Arcobacter species.</title>
        <authorList>
            <person name="Zhou G."/>
            <person name="Gu Y."/>
            <person name="Wang H."/>
            <person name="Chen X."/>
            <person name="Zhang X."/>
            <person name="Shao Z."/>
            <person name="Yan X."/>
            <person name="Zhang J."/>
            <person name="Zhang M."/>
        </authorList>
    </citation>
    <scope>NUCLEOTIDE SEQUENCE</scope>
    <source>
        <strain evidence="1">BJSY19SF1-2</strain>
    </source>
</reference>
<organism evidence="2 3">
    <name type="scientific">Aliarcobacter skirrowii</name>
    <dbReference type="NCBI Taxonomy" id="28200"/>
    <lineage>
        <taxon>Bacteria</taxon>
        <taxon>Pseudomonadati</taxon>
        <taxon>Campylobacterota</taxon>
        <taxon>Epsilonproteobacteria</taxon>
        <taxon>Campylobacterales</taxon>
        <taxon>Arcobacteraceae</taxon>
        <taxon>Aliarcobacter</taxon>
    </lineage>
</organism>
<dbReference type="SUPFAM" id="SSF158682">
    <property type="entry name" value="TerB-like"/>
    <property type="match status" value="1"/>
</dbReference>
<dbReference type="RefSeq" id="WP_066160927.1">
    <property type="nucleotide sequence ID" value="NZ_CP034309.1"/>
</dbReference>
<comment type="caution">
    <text evidence="2">The sequence shown here is derived from an EMBL/GenBank/DDBJ whole genome shotgun (WGS) entry which is preliminary data.</text>
</comment>
<evidence type="ECO:0000313" key="1">
    <source>
        <dbReference type="EMBL" id="MDX4069795.1"/>
    </source>
</evidence>
<name>A0A2U2BYX0_9BACT</name>
<dbReference type="GeneID" id="61750649"/>
<dbReference type="Proteomes" id="UP000245014">
    <property type="component" value="Unassembled WGS sequence"/>
</dbReference>
<dbReference type="Gene3D" id="1.10.3680.10">
    <property type="entry name" value="TerB-like"/>
    <property type="match status" value="1"/>
</dbReference>
<evidence type="ECO:0000313" key="3">
    <source>
        <dbReference type="Proteomes" id="UP000245014"/>
    </source>
</evidence>
<evidence type="ECO:0000313" key="2">
    <source>
        <dbReference type="EMBL" id="PWE20012.1"/>
    </source>
</evidence>
<reference evidence="1" key="3">
    <citation type="submission" date="2023-07" db="EMBL/GenBank/DDBJ databases">
        <authorList>
            <person name="Zhang M."/>
            <person name="Zhou G."/>
        </authorList>
    </citation>
    <scope>NUCLEOTIDE SEQUENCE</scope>
    <source>
        <strain evidence="1">BJSY19SF1-2</strain>
    </source>
</reference>
<dbReference type="InterPro" id="IPR029024">
    <property type="entry name" value="TerB-like"/>
</dbReference>
<dbReference type="AlphaFoldDB" id="A0A2U2BYX0"/>
<dbReference type="KEGG" id="ask:EI285_04160"/>